<dbReference type="InterPro" id="IPR013783">
    <property type="entry name" value="Ig-like_fold"/>
</dbReference>
<dbReference type="Gene3D" id="2.60.120.1060">
    <property type="entry name" value="NPCBM/NEW2 domain"/>
    <property type="match status" value="2"/>
</dbReference>
<feature type="region of interest" description="Disordered" evidence="2">
    <location>
        <begin position="1371"/>
        <end position="1397"/>
    </location>
</feature>
<dbReference type="InterPro" id="IPR024240">
    <property type="entry name" value="NAGLU_N"/>
</dbReference>
<dbReference type="Gene3D" id="1.20.120.670">
    <property type="entry name" value="N-acetyl-b-d-glucoasminidase"/>
    <property type="match status" value="1"/>
</dbReference>
<organism evidence="5 6">
    <name type="scientific">Humibacter ginsenosidimutans</name>
    <dbReference type="NCBI Taxonomy" id="2599293"/>
    <lineage>
        <taxon>Bacteria</taxon>
        <taxon>Bacillati</taxon>
        <taxon>Actinomycetota</taxon>
        <taxon>Actinomycetes</taxon>
        <taxon>Micrococcales</taxon>
        <taxon>Microbacteriaceae</taxon>
        <taxon>Humibacter</taxon>
    </lineage>
</organism>
<feature type="compositionally biased region" description="Low complexity" evidence="2">
    <location>
        <begin position="1371"/>
        <end position="1392"/>
    </location>
</feature>
<evidence type="ECO:0000256" key="3">
    <source>
        <dbReference type="SAM" id="Phobius"/>
    </source>
</evidence>
<feature type="domain" description="Glycosyl hydrolase family 98 putative carbohydrate-binding module" evidence="4">
    <location>
        <begin position="791"/>
        <end position="944"/>
    </location>
</feature>
<keyword evidence="3" id="KW-1133">Transmembrane helix</keyword>
<proteinExistence type="predicted"/>
<dbReference type="EMBL" id="CP042305">
    <property type="protein sequence ID" value="QDZ15339.1"/>
    <property type="molecule type" value="Genomic_DNA"/>
</dbReference>
<dbReference type="InterPro" id="IPR008979">
    <property type="entry name" value="Galactose-bd-like_sf"/>
</dbReference>
<dbReference type="GO" id="GO:0005975">
    <property type="term" value="P:carbohydrate metabolic process"/>
    <property type="evidence" value="ECO:0007669"/>
    <property type="project" value="UniProtKB-ARBA"/>
</dbReference>
<dbReference type="InterPro" id="IPR024733">
    <property type="entry name" value="NAGLU_tim-barrel"/>
</dbReference>
<dbReference type="NCBIfam" id="NF047446">
    <property type="entry name" value="barrel_OmpL47"/>
    <property type="match status" value="1"/>
</dbReference>
<keyword evidence="3" id="KW-0472">Membrane</keyword>
<dbReference type="Pfam" id="PF08305">
    <property type="entry name" value="NPCBM"/>
    <property type="match status" value="2"/>
</dbReference>
<keyword evidence="6" id="KW-1185">Reference proteome</keyword>
<dbReference type="InterPro" id="IPR058094">
    <property type="entry name" value="Ig-like_OmpL47-like"/>
</dbReference>
<keyword evidence="1" id="KW-0378">Hydrolase</keyword>
<dbReference type="Gene3D" id="3.30.379.10">
    <property type="entry name" value="Chitobiase/beta-hexosaminidase domain 2-like"/>
    <property type="match status" value="1"/>
</dbReference>
<evidence type="ECO:0000313" key="5">
    <source>
        <dbReference type="EMBL" id="QDZ15339.1"/>
    </source>
</evidence>
<protein>
    <recommendedName>
        <fullName evidence="4">Glycosyl hydrolase family 98 putative carbohydrate-binding module domain-containing protein</fullName>
    </recommendedName>
</protein>
<dbReference type="GO" id="GO:0016787">
    <property type="term" value="F:hydrolase activity"/>
    <property type="evidence" value="ECO:0007669"/>
    <property type="project" value="UniProtKB-KW"/>
</dbReference>
<evidence type="ECO:0000259" key="4">
    <source>
        <dbReference type="SMART" id="SM00776"/>
    </source>
</evidence>
<dbReference type="InterPro" id="IPR024732">
    <property type="entry name" value="NAGLU_C"/>
</dbReference>
<reference evidence="5 6" key="1">
    <citation type="submission" date="2019-07" db="EMBL/GenBank/DDBJ databases">
        <title>Full genome sequence of Humibacter sp. WJ7-1.</title>
        <authorList>
            <person name="Im W.-T."/>
        </authorList>
    </citation>
    <scope>NUCLEOTIDE SEQUENCE [LARGE SCALE GENOMIC DNA]</scope>
    <source>
        <strain evidence="5 6">WJ7-1</strain>
    </source>
</reference>
<dbReference type="SMART" id="SM00776">
    <property type="entry name" value="NPCBM"/>
    <property type="match status" value="2"/>
</dbReference>
<dbReference type="Gene3D" id="3.20.20.80">
    <property type="entry name" value="Glycosidases"/>
    <property type="match status" value="1"/>
</dbReference>
<dbReference type="SUPFAM" id="SSF49785">
    <property type="entry name" value="Galactose-binding domain-like"/>
    <property type="match status" value="2"/>
</dbReference>
<dbReference type="Proteomes" id="UP000320216">
    <property type="component" value="Chromosome"/>
</dbReference>
<dbReference type="KEGG" id="huw:FPZ11_11700"/>
<sequence>MSNPVRPSRSIPAFVRSAFGARRAMRRIALMSTAALAAGACVLTGTPSQALAAPARPAVVPGKAASIGAGAQPAADTLTSWVGSDAASDFDLSIIPASGAEDVYRVTASNGRVHIEGSTPATILAGFDAYIGQVLHQSVSWNESNLHLPATLPDTALITATSNVQHRFVNNDVEDGYTGPYRTFDDWKKLIDVYAMHGLNEVFMPVGSEAVYYDVFKQYGYTQAQLLSWIPQAAHQPWWLLQNMSGAPDALTMAQVDARADLGKKIADYLRSLGMVPVLPGYFGTVPSGFASHASDTDPSASVNIVPQGTWAGGYARPDWLDPNSGVFPDLAAKFYAASQKRLGASTMYKADVLHEGGTAGNVDVPSASKAIQNAMLKAHDDSIWVLLGWQSNPPAAVISAADPKHTFIVDGLSDRYDGLDRESSWKGVPYAFGTIWNFGGHTTIGANLGVQNTRYFDWLNKSGSAMKGLAVLPEGGENNPAEFDFFTGLAWRSGPVDLDTWFADYAHRRYGVDDADAAAAWKIIGETAYSLPSDGWSEAADSIFGAVPSLTVGTAAAWSPSQQRYDTAAFEKALPLLLKASAAVEATPTFKYDLMDVARQVVDNLDRPLLAKIKKAYDSGQQEDFATLTKAWLGDMDLVDQLAGTDQQQLLGSWLETARDAASTSTEADVQERDARAIITTWTPANGSLTDLNDYANREWNGLVGGYYKARWAAYFDYLSKQLAGTPVAAPNFGTMGKAFVDGTASYEPTDGYATKQTGDILSLSTKAVDSYAFATGFEPTPQPLPAPPGAGVTQLSEIGFVSDENNSAYGPTARNTEIGDAATHVRNAITLGGTTYATGIGVNSPSTIVFNLDGRCTRFDSFAGIDASMDLPGKTPNVVFSVSGDGKTLYTSDPFIGGGSTPAQPLKIGVDVTGVKLLTLHVDPNGSEYFDRADWADAKVTCDGPDPVPAPPGDGITQLSHLPFLSDDHDAQYGPIARDTAIGDTGTHVTPPITIGGVVYPTGLGVQAETSIQFNLDKRCTTFSAWVGIDATMDVSGKTPSVTFSVDGDGKTLYTSKELTGGAAVHAVADVTGVKTLTLKADPGTINWFDRADWGDAKVTCTDPTAVAPTTHATLSAAAPASGWYRTAPTVTLSADDAAKTEYRLGAGDWTTYTAPVTMPEGQTVLSYRSTGTNGKVEEAQSLDTVKVDSTAPIVQAKAEGRTVTITASDDGSGIASVEYSTDGGSTWKSYTAPVEAGKDALTVSYRATDVAGNPSTAHDPVTVPADTSEPGSKLTIALGGGADAKHLRAGQKVSVVVTGATEGAALELALHSTPVVVAHGTADANGGAVLDAVIPSGTKPGAHTLVLTASVQGDDAATASLDITVVATGGTTPTPGGSDGATPPASGSANGDGDLAATGSSIPVELIAGAVVLLFVGAGTVLSSVLRRRRASR</sequence>
<dbReference type="OrthoDB" id="9807519at2"/>
<dbReference type="Pfam" id="PF12971">
    <property type="entry name" value="NAGLU_N"/>
    <property type="match status" value="1"/>
</dbReference>
<keyword evidence="3" id="KW-0812">Transmembrane</keyword>
<dbReference type="InterPro" id="IPR038637">
    <property type="entry name" value="NPCBM_sf"/>
</dbReference>
<feature type="transmembrane region" description="Helical" evidence="3">
    <location>
        <begin position="1409"/>
        <end position="1429"/>
    </location>
</feature>
<dbReference type="InterPro" id="IPR013222">
    <property type="entry name" value="Glyco_hyd_98_carb-bd"/>
</dbReference>
<dbReference type="InterPro" id="IPR006311">
    <property type="entry name" value="TAT_signal"/>
</dbReference>
<evidence type="ECO:0000256" key="2">
    <source>
        <dbReference type="SAM" id="MobiDB-lite"/>
    </source>
</evidence>
<dbReference type="PROSITE" id="PS51318">
    <property type="entry name" value="TAT"/>
    <property type="match status" value="1"/>
</dbReference>
<dbReference type="Pfam" id="PF05089">
    <property type="entry name" value="NAGLU"/>
    <property type="match status" value="1"/>
</dbReference>
<dbReference type="PANTHER" id="PTHR12872:SF1">
    <property type="entry name" value="ALPHA-N-ACETYLGLUCOSAMINIDASE"/>
    <property type="match status" value="1"/>
</dbReference>
<feature type="domain" description="Glycosyl hydrolase family 98 putative carbohydrate-binding module" evidence="4">
    <location>
        <begin position="955"/>
        <end position="1103"/>
    </location>
</feature>
<accession>A0A5B8M5J0</accession>
<gene>
    <name evidence="5" type="ORF">FPZ11_11700</name>
</gene>
<dbReference type="InterPro" id="IPR007781">
    <property type="entry name" value="NAGLU"/>
</dbReference>
<evidence type="ECO:0000256" key="1">
    <source>
        <dbReference type="ARBA" id="ARBA00022801"/>
    </source>
</evidence>
<name>A0A5B8M5J0_9MICO</name>
<dbReference type="PANTHER" id="PTHR12872">
    <property type="entry name" value="ALPHA-N-ACETYLGLUCOSAMINIDASE"/>
    <property type="match status" value="1"/>
</dbReference>
<evidence type="ECO:0000313" key="6">
    <source>
        <dbReference type="Proteomes" id="UP000320216"/>
    </source>
</evidence>
<dbReference type="InterPro" id="IPR029018">
    <property type="entry name" value="Hex-like_dom2"/>
</dbReference>
<dbReference type="Gene3D" id="2.60.40.10">
    <property type="entry name" value="Immunoglobulins"/>
    <property type="match status" value="1"/>
</dbReference>
<dbReference type="Pfam" id="PF12972">
    <property type="entry name" value="NAGLU_C"/>
    <property type="match status" value="1"/>
</dbReference>